<gene>
    <name evidence="1" type="ORF">GM415_02465</name>
</gene>
<evidence type="ECO:0000313" key="2">
    <source>
        <dbReference type="Proteomes" id="UP000428328"/>
    </source>
</evidence>
<dbReference type="SUPFAM" id="SSF55298">
    <property type="entry name" value="YjgF-like"/>
    <property type="match status" value="1"/>
</dbReference>
<dbReference type="PANTHER" id="PTHR43857">
    <property type="entry name" value="BLR7761 PROTEIN"/>
    <property type="match status" value="1"/>
</dbReference>
<dbReference type="RefSeq" id="WP_158946257.1">
    <property type="nucleotide sequence ID" value="NZ_CP046400.1"/>
</dbReference>
<dbReference type="InterPro" id="IPR035959">
    <property type="entry name" value="RutC-like_sf"/>
</dbReference>
<keyword evidence="2" id="KW-1185">Reference proteome</keyword>
<dbReference type="AlphaFoldDB" id="A0A6I6J8Y6"/>
<protein>
    <submittedName>
        <fullName evidence="1">RidA family protein</fullName>
    </submittedName>
</protein>
<evidence type="ECO:0000313" key="1">
    <source>
        <dbReference type="EMBL" id="QGY39045.1"/>
    </source>
</evidence>
<dbReference type="InterPro" id="IPR006175">
    <property type="entry name" value="YjgF/YER057c/UK114"/>
</dbReference>
<dbReference type="KEGG" id="psel:GM415_02465"/>
<dbReference type="CDD" id="cd00448">
    <property type="entry name" value="YjgF_YER057c_UK114_family"/>
    <property type="match status" value="1"/>
</dbReference>
<proteinExistence type="predicted"/>
<dbReference type="Gene3D" id="3.30.1330.40">
    <property type="entry name" value="RutC-like"/>
    <property type="match status" value="1"/>
</dbReference>
<name>A0A6I6J8Y6_9BACT</name>
<accession>A0A6I6J8Y6</accession>
<organism evidence="1 2">
    <name type="scientific">Pseudodesulfovibrio cashew</name>
    <dbReference type="NCBI Taxonomy" id="2678688"/>
    <lineage>
        <taxon>Bacteria</taxon>
        <taxon>Pseudomonadati</taxon>
        <taxon>Thermodesulfobacteriota</taxon>
        <taxon>Desulfovibrionia</taxon>
        <taxon>Desulfovibrionales</taxon>
        <taxon>Desulfovibrionaceae</taxon>
    </lineage>
</organism>
<sequence>MMLQRLNTPDASPPAGPYVHAVRHGDTLYLSGLTAFGSPAQTAPIEVQAREVFRNIRTIAESAGSGLENLIKITAFVTELDRIEQLRAALFDMYGEHLPASSLVRVDGLFAEGLKIEVEAILAVDA</sequence>
<dbReference type="PANTHER" id="PTHR43857:SF1">
    <property type="entry name" value="YJGH FAMILY PROTEIN"/>
    <property type="match status" value="1"/>
</dbReference>
<dbReference type="Pfam" id="PF01042">
    <property type="entry name" value="Ribonuc_L-PSP"/>
    <property type="match status" value="1"/>
</dbReference>
<reference evidence="1 2" key="1">
    <citation type="submission" date="2019-11" db="EMBL/GenBank/DDBJ databases">
        <authorList>
            <person name="Zheng R.K."/>
            <person name="Sun C.M."/>
        </authorList>
    </citation>
    <scope>NUCLEOTIDE SEQUENCE [LARGE SCALE GENOMIC DNA]</scope>
    <source>
        <strain evidence="1 2">SRB007</strain>
    </source>
</reference>
<dbReference type="EMBL" id="CP046400">
    <property type="protein sequence ID" value="QGY39045.1"/>
    <property type="molecule type" value="Genomic_DNA"/>
</dbReference>
<dbReference type="Proteomes" id="UP000428328">
    <property type="component" value="Chromosome"/>
</dbReference>